<organism evidence="2 3">
    <name type="scientific">Sporosarcina gallistercoris</name>
    <dbReference type="NCBI Taxonomy" id="2762245"/>
    <lineage>
        <taxon>Bacteria</taxon>
        <taxon>Bacillati</taxon>
        <taxon>Bacillota</taxon>
        <taxon>Bacilli</taxon>
        <taxon>Bacillales</taxon>
        <taxon>Caryophanaceae</taxon>
        <taxon>Sporosarcina</taxon>
    </lineage>
</organism>
<evidence type="ECO:0000313" key="3">
    <source>
        <dbReference type="Proteomes" id="UP000659496"/>
    </source>
</evidence>
<protein>
    <submittedName>
        <fullName evidence="2">Uncharacterized protein</fullName>
    </submittedName>
</protein>
<sequence>MSRYREIPLGVGEIFGSDGESEASDGENAAYVGQPPTSVEESTYPIVSALALPQQAKRYQLIPKKHLNCVPLSTNSSTCRRNLRE</sequence>
<proteinExistence type="predicted"/>
<feature type="region of interest" description="Disordered" evidence="1">
    <location>
        <begin position="1"/>
        <end position="38"/>
    </location>
</feature>
<dbReference type="EMBL" id="JACSQY010000011">
    <property type="protein sequence ID" value="MBD7909256.1"/>
    <property type="molecule type" value="Genomic_DNA"/>
</dbReference>
<keyword evidence="3" id="KW-1185">Reference proteome</keyword>
<evidence type="ECO:0000313" key="2">
    <source>
        <dbReference type="EMBL" id="MBD7909256.1"/>
    </source>
</evidence>
<dbReference type="Proteomes" id="UP000659496">
    <property type="component" value="Unassembled WGS sequence"/>
</dbReference>
<accession>A0ABR8PM68</accession>
<evidence type="ECO:0000256" key="1">
    <source>
        <dbReference type="SAM" id="MobiDB-lite"/>
    </source>
</evidence>
<comment type="caution">
    <text evidence="2">The sequence shown here is derived from an EMBL/GenBank/DDBJ whole genome shotgun (WGS) entry which is preliminary data.</text>
</comment>
<gene>
    <name evidence="2" type="ORF">H9659_13045</name>
</gene>
<reference evidence="2 3" key="1">
    <citation type="submission" date="2020-08" db="EMBL/GenBank/DDBJ databases">
        <title>A Genomic Blueprint of the Chicken Gut Microbiome.</title>
        <authorList>
            <person name="Gilroy R."/>
            <person name="Ravi A."/>
            <person name="Getino M."/>
            <person name="Pursley I."/>
            <person name="Horton D.L."/>
            <person name="Alikhan N.-F."/>
            <person name="Baker D."/>
            <person name="Gharbi K."/>
            <person name="Hall N."/>
            <person name="Watson M."/>
            <person name="Adriaenssens E.M."/>
            <person name="Foster-Nyarko E."/>
            <person name="Jarju S."/>
            <person name="Secka A."/>
            <person name="Antonio M."/>
            <person name="Oren A."/>
            <person name="Chaudhuri R."/>
            <person name="La Ragione R.M."/>
            <person name="Hildebrand F."/>
            <person name="Pallen M.J."/>
        </authorList>
    </citation>
    <scope>NUCLEOTIDE SEQUENCE [LARGE SCALE GENOMIC DNA]</scope>
    <source>
        <strain evidence="2 3">Sa3CUA8</strain>
    </source>
</reference>
<name>A0ABR8PM68_9BACL</name>